<dbReference type="PIRSF" id="PIRSF016481">
    <property type="entry name" value="Pilus_assembly_PilP"/>
    <property type="match status" value="1"/>
</dbReference>
<dbReference type="Pfam" id="PF04351">
    <property type="entry name" value="PilP"/>
    <property type="match status" value="1"/>
</dbReference>
<evidence type="ECO:0000313" key="3">
    <source>
        <dbReference type="Proteomes" id="UP000288587"/>
    </source>
</evidence>
<accession>A0A3S2UF88</accession>
<feature type="chain" id="PRO_5018642466" evidence="1">
    <location>
        <begin position="21"/>
        <end position="176"/>
    </location>
</feature>
<dbReference type="EMBL" id="SACM01000002">
    <property type="protein sequence ID" value="RVT86336.1"/>
    <property type="molecule type" value="Genomic_DNA"/>
</dbReference>
<comment type="caution">
    <text evidence="2">The sequence shown here is derived from an EMBL/GenBank/DDBJ whole genome shotgun (WGS) entry which is preliminary data.</text>
</comment>
<proteinExistence type="predicted"/>
<gene>
    <name evidence="2" type="ORF">EOD73_09925</name>
</gene>
<dbReference type="Proteomes" id="UP000288587">
    <property type="component" value="Unassembled WGS sequence"/>
</dbReference>
<keyword evidence="1" id="KW-0732">Signal</keyword>
<protein>
    <submittedName>
        <fullName evidence="2">Pilus assembly protein PilP</fullName>
    </submittedName>
</protein>
<dbReference type="OrthoDB" id="5296580at2"/>
<keyword evidence="3" id="KW-1185">Reference proteome</keyword>
<feature type="signal peptide" evidence="1">
    <location>
        <begin position="1"/>
        <end position="20"/>
    </location>
</feature>
<evidence type="ECO:0000313" key="2">
    <source>
        <dbReference type="EMBL" id="RVT86336.1"/>
    </source>
</evidence>
<sequence>MKPSLNWLPCLLLVGLAACASDMDELQGWADAERKAAKPSVKPIEAPKRFVPQAYESIAAVEPFSMQKLSVAGKQDAVQPNSLLTAELARRREPLEAFPLDSMDMVGSMARKDGRYAILRVDQLLYYVKRGDYIGQNFGRILKIDEAEITLREVVQDSTGDWVERVSTLQLQEAAR</sequence>
<dbReference type="PROSITE" id="PS51257">
    <property type="entry name" value="PROKAR_LIPOPROTEIN"/>
    <property type="match status" value="1"/>
</dbReference>
<name>A0A3S2UF88_9BURK</name>
<organism evidence="2 3">
    <name type="scientific">Inhella crocodyli</name>
    <dbReference type="NCBI Taxonomy" id="2499851"/>
    <lineage>
        <taxon>Bacteria</taxon>
        <taxon>Pseudomonadati</taxon>
        <taxon>Pseudomonadota</taxon>
        <taxon>Betaproteobacteria</taxon>
        <taxon>Burkholderiales</taxon>
        <taxon>Sphaerotilaceae</taxon>
        <taxon>Inhella</taxon>
    </lineage>
</organism>
<dbReference type="AlphaFoldDB" id="A0A3S2UF88"/>
<evidence type="ECO:0000256" key="1">
    <source>
        <dbReference type="SAM" id="SignalP"/>
    </source>
</evidence>
<reference evidence="2 3" key="1">
    <citation type="submission" date="2019-01" db="EMBL/GenBank/DDBJ databases">
        <authorList>
            <person name="Chen W.-M."/>
        </authorList>
    </citation>
    <scope>NUCLEOTIDE SEQUENCE [LARGE SCALE GENOMIC DNA]</scope>
    <source>
        <strain evidence="2 3">CCP-18</strain>
    </source>
</reference>
<dbReference type="Gene3D" id="2.30.30.830">
    <property type="match status" value="1"/>
</dbReference>
<dbReference type="InterPro" id="IPR007446">
    <property type="entry name" value="PilP"/>
</dbReference>